<dbReference type="Pfam" id="PF00528">
    <property type="entry name" value="BPD_transp_1"/>
    <property type="match status" value="1"/>
</dbReference>
<dbReference type="CDD" id="cd06261">
    <property type="entry name" value="TM_PBP2"/>
    <property type="match status" value="1"/>
</dbReference>
<evidence type="ECO:0000256" key="6">
    <source>
        <dbReference type="ARBA" id="ARBA00023136"/>
    </source>
</evidence>
<keyword evidence="5 7" id="KW-1133">Transmembrane helix</keyword>
<dbReference type="Proteomes" id="UP000632454">
    <property type="component" value="Unassembled WGS sequence"/>
</dbReference>
<evidence type="ECO:0000256" key="4">
    <source>
        <dbReference type="ARBA" id="ARBA00022692"/>
    </source>
</evidence>
<accession>A0ABQ1UB22</accession>
<feature type="transmembrane region" description="Helical" evidence="7">
    <location>
        <begin position="96"/>
        <end position="115"/>
    </location>
</feature>
<gene>
    <name evidence="9" type="ORF">GCM10007298_06320</name>
</gene>
<feature type="transmembrane region" description="Helical" evidence="7">
    <location>
        <begin position="250"/>
        <end position="271"/>
    </location>
</feature>
<name>A0ABQ1UB22_9NOCA</name>
<evidence type="ECO:0000259" key="8">
    <source>
        <dbReference type="PROSITE" id="PS50928"/>
    </source>
</evidence>
<sequence length="282" mass="30577">MTLTSPTRTVAASEPITKAPAVAPRRRRRPLEAVGTVAKRSIAIVAFLLLWEYAPRLGWVDPTFLSPFSEVVRAWWGLATSGELWSNVQASLTRSLSGFAIAIVVAVPVGLLIAWYRHIEEVFSPLFAIFLNTAAVALLPVFTLVLGIGETSKIAIIAYASFWPVLYNTIGGAKNVDPLLIRSARSFDIGSLALFRKVILPAALPTIFTGIRLAGAASILVLITTEFVGAKAGLGYLISSSQFNFQIPQMYAGILTVATIGVAFNYLLVAIERRFSRWRPAT</sequence>
<organism evidence="9 10">
    <name type="scientific">Williamsia phyllosphaerae</name>
    <dbReference type="NCBI Taxonomy" id="885042"/>
    <lineage>
        <taxon>Bacteria</taxon>
        <taxon>Bacillati</taxon>
        <taxon>Actinomycetota</taxon>
        <taxon>Actinomycetes</taxon>
        <taxon>Mycobacteriales</taxon>
        <taxon>Nocardiaceae</taxon>
        <taxon>Williamsia</taxon>
    </lineage>
</organism>
<feature type="transmembrane region" description="Helical" evidence="7">
    <location>
        <begin position="127"/>
        <end position="148"/>
    </location>
</feature>
<dbReference type="EMBL" id="BMCS01000001">
    <property type="protein sequence ID" value="GGF13114.1"/>
    <property type="molecule type" value="Genomic_DNA"/>
</dbReference>
<evidence type="ECO:0000256" key="7">
    <source>
        <dbReference type="RuleBase" id="RU363032"/>
    </source>
</evidence>
<dbReference type="PANTHER" id="PTHR30151:SF16">
    <property type="entry name" value="ABC TRANSPORTER PERMEASE PROTEIN"/>
    <property type="match status" value="1"/>
</dbReference>
<dbReference type="InterPro" id="IPR000515">
    <property type="entry name" value="MetI-like"/>
</dbReference>
<dbReference type="PROSITE" id="PS50928">
    <property type="entry name" value="ABC_TM1"/>
    <property type="match status" value="1"/>
</dbReference>
<protein>
    <submittedName>
        <fullName evidence="9">ABC transporter permease</fullName>
    </submittedName>
</protein>
<feature type="domain" description="ABC transmembrane type-1" evidence="8">
    <location>
        <begin position="88"/>
        <end position="268"/>
    </location>
</feature>
<evidence type="ECO:0000256" key="1">
    <source>
        <dbReference type="ARBA" id="ARBA00004651"/>
    </source>
</evidence>
<keyword evidence="6 7" id="KW-0472">Membrane</keyword>
<keyword evidence="2 7" id="KW-0813">Transport</keyword>
<proteinExistence type="inferred from homology"/>
<evidence type="ECO:0000256" key="2">
    <source>
        <dbReference type="ARBA" id="ARBA00022448"/>
    </source>
</evidence>
<keyword evidence="10" id="KW-1185">Reference proteome</keyword>
<reference evidence="10" key="1">
    <citation type="journal article" date="2019" name="Int. J. Syst. Evol. Microbiol.">
        <title>The Global Catalogue of Microorganisms (GCM) 10K type strain sequencing project: providing services to taxonomists for standard genome sequencing and annotation.</title>
        <authorList>
            <consortium name="The Broad Institute Genomics Platform"/>
            <consortium name="The Broad Institute Genome Sequencing Center for Infectious Disease"/>
            <person name="Wu L."/>
            <person name="Ma J."/>
        </authorList>
    </citation>
    <scope>NUCLEOTIDE SEQUENCE [LARGE SCALE GENOMIC DNA]</scope>
    <source>
        <strain evidence="10">CCM 7855</strain>
    </source>
</reference>
<evidence type="ECO:0000313" key="10">
    <source>
        <dbReference type="Proteomes" id="UP000632454"/>
    </source>
</evidence>
<comment type="similarity">
    <text evidence="7">Belongs to the binding-protein-dependent transport system permease family.</text>
</comment>
<comment type="subcellular location">
    <subcellularLocation>
        <location evidence="1 7">Cell membrane</location>
        <topology evidence="1 7">Multi-pass membrane protein</topology>
    </subcellularLocation>
</comment>
<feature type="transmembrane region" description="Helical" evidence="7">
    <location>
        <begin position="217"/>
        <end position="238"/>
    </location>
</feature>
<evidence type="ECO:0000313" key="9">
    <source>
        <dbReference type="EMBL" id="GGF13114.1"/>
    </source>
</evidence>
<dbReference type="Gene3D" id="1.10.3720.10">
    <property type="entry name" value="MetI-like"/>
    <property type="match status" value="1"/>
</dbReference>
<evidence type="ECO:0000256" key="5">
    <source>
        <dbReference type="ARBA" id="ARBA00022989"/>
    </source>
</evidence>
<comment type="caution">
    <text evidence="9">The sequence shown here is derived from an EMBL/GenBank/DDBJ whole genome shotgun (WGS) entry which is preliminary data.</text>
</comment>
<dbReference type="SUPFAM" id="SSF161098">
    <property type="entry name" value="MetI-like"/>
    <property type="match status" value="1"/>
</dbReference>
<dbReference type="RefSeq" id="WP_188486829.1">
    <property type="nucleotide sequence ID" value="NZ_BMCS01000001.1"/>
</dbReference>
<dbReference type="InterPro" id="IPR035906">
    <property type="entry name" value="MetI-like_sf"/>
</dbReference>
<dbReference type="PANTHER" id="PTHR30151">
    <property type="entry name" value="ALKANE SULFONATE ABC TRANSPORTER-RELATED, MEMBRANE SUBUNIT"/>
    <property type="match status" value="1"/>
</dbReference>
<keyword evidence="4 7" id="KW-0812">Transmembrane</keyword>
<keyword evidence="3" id="KW-1003">Cell membrane</keyword>
<evidence type="ECO:0000256" key="3">
    <source>
        <dbReference type="ARBA" id="ARBA00022475"/>
    </source>
</evidence>